<dbReference type="Gene3D" id="2.180.10.10">
    <property type="entry name" value="RHS repeat-associated core"/>
    <property type="match status" value="1"/>
</dbReference>
<protein>
    <recommendedName>
        <fullName evidence="3">RHS repeat-associated core domain-containing protein</fullName>
    </recommendedName>
</protein>
<keyword evidence="2" id="KW-1185">Reference proteome</keyword>
<dbReference type="NCBIfam" id="TIGR03696">
    <property type="entry name" value="Rhs_assc_core"/>
    <property type="match status" value="1"/>
</dbReference>
<name>A0ABT0UHJ9_9ACTN</name>
<dbReference type="RefSeq" id="WP_250918487.1">
    <property type="nucleotide sequence ID" value="NZ_JAMQAW010000007.1"/>
</dbReference>
<evidence type="ECO:0000313" key="1">
    <source>
        <dbReference type="EMBL" id="MCM2388132.1"/>
    </source>
</evidence>
<sequence length="303" mass="32820">MAPGGWAAGTKDAQGNWTVADRKNNHFGDESDPAWVLEKSSPRQVNRFIKSNEGILTAIGGEGGGTAVQLTDLHGDIAIQYPVDTAQAPRAADEYGNAVGDGTARYGWLGSKQRSTETTDGTVLMGARLYSPSTGRFLSQDSVLGGSCNDYDYVGGDPVNKSDLTGNACRTHKRSYKVYEGGVPMQIGTVGMRVQVCTRGVDITSSMGSSWGDEAGAASKIGWSLSMHGAYKNVERFGWVQWKANGKGQVCMLKILPICGYQERFEIKMHYYTSGWFGPAPARKTPVWKARCTNKGCGFRFKR</sequence>
<dbReference type="Proteomes" id="UP001431429">
    <property type="component" value="Unassembled WGS sequence"/>
</dbReference>
<proteinExistence type="predicted"/>
<dbReference type="InterPro" id="IPR022385">
    <property type="entry name" value="Rhs_assc_core"/>
</dbReference>
<evidence type="ECO:0000313" key="2">
    <source>
        <dbReference type="Proteomes" id="UP001431429"/>
    </source>
</evidence>
<reference evidence="1" key="1">
    <citation type="submission" date="2022-06" db="EMBL/GenBank/DDBJ databases">
        <title>Genome public.</title>
        <authorList>
            <person name="Sun Q."/>
        </authorList>
    </citation>
    <scope>NUCLEOTIDE SEQUENCE</scope>
    <source>
        <strain evidence="1">CWNU-1</strain>
    </source>
</reference>
<evidence type="ECO:0008006" key="3">
    <source>
        <dbReference type="Google" id="ProtNLM"/>
    </source>
</evidence>
<organism evidence="1 2">
    <name type="scientific">Streptomyces albipurpureus</name>
    <dbReference type="NCBI Taxonomy" id="2897419"/>
    <lineage>
        <taxon>Bacteria</taxon>
        <taxon>Bacillati</taxon>
        <taxon>Actinomycetota</taxon>
        <taxon>Actinomycetes</taxon>
        <taxon>Kitasatosporales</taxon>
        <taxon>Streptomycetaceae</taxon>
        <taxon>Streptomyces</taxon>
    </lineage>
</organism>
<accession>A0ABT0UHJ9</accession>
<dbReference type="EMBL" id="JAMQAW010000007">
    <property type="protein sequence ID" value="MCM2388132.1"/>
    <property type="molecule type" value="Genomic_DNA"/>
</dbReference>
<gene>
    <name evidence="1" type="ORF">NBG84_07350</name>
</gene>
<comment type="caution">
    <text evidence="1">The sequence shown here is derived from an EMBL/GenBank/DDBJ whole genome shotgun (WGS) entry which is preliminary data.</text>
</comment>